<dbReference type="InterPro" id="IPR038735">
    <property type="entry name" value="MSMEG_1276-like_NTP-PPase_dom"/>
</dbReference>
<dbReference type="AlphaFoldDB" id="A0A1C5AAV3"/>
<dbReference type="CDD" id="cd11532">
    <property type="entry name" value="NTP-PPase_COG4997"/>
    <property type="match status" value="1"/>
</dbReference>
<protein>
    <submittedName>
        <fullName evidence="1">Predicted house-cleaning noncanonical NTP pyrophosphatase, all-alpha NTP-PPase (MazG) superfamily</fullName>
    </submittedName>
</protein>
<dbReference type="RefSeq" id="WP_074476863.1">
    <property type="nucleotide sequence ID" value="NZ_FMCT01000012.1"/>
</dbReference>
<organism evidence="1 2">
    <name type="scientific">Micromonospora carbonacea</name>
    <dbReference type="NCBI Taxonomy" id="47853"/>
    <lineage>
        <taxon>Bacteria</taxon>
        <taxon>Bacillati</taxon>
        <taxon>Actinomycetota</taxon>
        <taxon>Actinomycetes</taxon>
        <taxon>Micromonosporales</taxon>
        <taxon>Micromonosporaceae</taxon>
        <taxon>Micromonospora</taxon>
    </lineage>
</organism>
<evidence type="ECO:0000313" key="1">
    <source>
        <dbReference type="EMBL" id="SCF42353.1"/>
    </source>
</evidence>
<evidence type="ECO:0000313" key="2">
    <source>
        <dbReference type="Proteomes" id="UP000183585"/>
    </source>
</evidence>
<dbReference type="SUPFAM" id="SSF101386">
    <property type="entry name" value="all-alpha NTP pyrophosphatases"/>
    <property type="match status" value="1"/>
</dbReference>
<dbReference type="EMBL" id="FMCT01000012">
    <property type="protein sequence ID" value="SCF42353.1"/>
    <property type="molecule type" value="Genomic_DNA"/>
</dbReference>
<name>A0A1C5AAV3_9ACTN</name>
<dbReference type="Proteomes" id="UP000183585">
    <property type="component" value="Unassembled WGS sequence"/>
</dbReference>
<proteinExistence type="predicted"/>
<accession>A0A1C5AAV3</accession>
<reference evidence="2" key="1">
    <citation type="submission" date="2016-06" db="EMBL/GenBank/DDBJ databases">
        <authorList>
            <person name="Varghese N."/>
            <person name="Submissions Spin"/>
        </authorList>
    </citation>
    <scope>NUCLEOTIDE SEQUENCE [LARGE SCALE GENOMIC DNA]</scope>
    <source>
        <strain evidence="2">DSM 43168</strain>
    </source>
</reference>
<gene>
    <name evidence="1" type="ORF">GA0070563_11269</name>
</gene>
<sequence>MADLATRTTCHGKLVRDLIPDIITARGGRPATVTLTGSAYLAALVAKLHEETDELASASPAERLGELADLHEVVAALTVELGYTAEQVREAAAVKRAERGGFDRRVWLGWVDHD</sequence>
<keyword evidence="2" id="KW-1185">Reference proteome</keyword>